<feature type="domain" description="DH" evidence="2">
    <location>
        <begin position="504"/>
        <end position="694"/>
    </location>
</feature>
<proteinExistence type="predicted"/>
<dbReference type="InterPro" id="IPR000219">
    <property type="entry name" value="DH_dom"/>
</dbReference>
<reference evidence="3 4" key="1">
    <citation type="submission" date="2017-03" db="EMBL/GenBank/DDBJ databases">
        <title>Widespread Adenine N6-methylation of Active Genes in Fungi.</title>
        <authorList>
            <consortium name="DOE Joint Genome Institute"/>
            <person name="Mondo S.J."/>
            <person name="Dannebaum R.O."/>
            <person name="Kuo R.C."/>
            <person name="Louie K.B."/>
            <person name="Bewick A.J."/>
            <person name="Labutti K."/>
            <person name="Haridas S."/>
            <person name="Kuo A."/>
            <person name="Salamov A."/>
            <person name="Ahrendt S.R."/>
            <person name="Lau R."/>
            <person name="Bowen B.P."/>
            <person name="Lipzen A."/>
            <person name="Sullivan W."/>
            <person name="Andreopoulos W.B."/>
            <person name="Clum A."/>
            <person name="Lindquist E."/>
            <person name="Daum C."/>
            <person name="Northen T.R."/>
            <person name="Ramamoorthy G."/>
            <person name="Schmitz R.J."/>
            <person name="Gryganskyi A."/>
            <person name="Culley D."/>
            <person name="Magnuson J."/>
            <person name="James T.Y."/>
            <person name="O'Malley M.A."/>
            <person name="Stajich J.E."/>
            <person name="Spatafora J.W."/>
            <person name="Visel A."/>
            <person name="Grigoriev I.V."/>
        </authorList>
    </citation>
    <scope>NUCLEOTIDE SEQUENCE [LARGE SCALE GENOMIC DNA]</scope>
    <source>
        <strain evidence="3 4">NRRL Y-17943</strain>
    </source>
</reference>
<dbReference type="AlphaFoldDB" id="A0A1Y1U8S1"/>
<feature type="compositionally biased region" description="Pro residues" evidence="1">
    <location>
        <begin position="1"/>
        <end position="17"/>
    </location>
</feature>
<comment type="caution">
    <text evidence="3">The sequence shown here is derived from an EMBL/GenBank/DDBJ whole genome shotgun (WGS) entry which is preliminary data.</text>
</comment>
<dbReference type="RefSeq" id="XP_021868686.1">
    <property type="nucleotide sequence ID" value="XM_022018872.1"/>
</dbReference>
<evidence type="ECO:0000256" key="1">
    <source>
        <dbReference type="SAM" id="MobiDB-lite"/>
    </source>
</evidence>
<organism evidence="3 4">
    <name type="scientific">Kockovaella imperatae</name>
    <dbReference type="NCBI Taxonomy" id="4999"/>
    <lineage>
        <taxon>Eukaryota</taxon>
        <taxon>Fungi</taxon>
        <taxon>Dikarya</taxon>
        <taxon>Basidiomycota</taxon>
        <taxon>Agaricomycotina</taxon>
        <taxon>Tremellomycetes</taxon>
        <taxon>Tremellales</taxon>
        <taxon>Cuniculitremaceae</taxon>
        <taxon>Kockovaella</taxon>
    </lineage>
</organism>
<feature type="region of interest" description="Disordered" evidence="1">
    <location>
        <begin position="1009"/>
        <end position="1035"/>
    </location>
</feature>
<feature type="region of interest" description="Disordered" evidence="1">
    <location>
        <begin position="353"/>
        <end position="474"/>
    </location>
</feature>
<feature type="compositionally biased region" description="Low complexity" evidence="1">
    <location>
        <begin position="787"/>
        <end position="807"/>
    </location>
</feature>
<feature type="region of interest" description="Disordered" evidence="1">
    <location>
        <begin position="172"/>
        <end position="220"/>
    </location>
</feature>
<dbReference type="OrthoDB" id="1716625at2759"/>
<feature type="compositionally biased region" description="Pro residues" evidence="1">
    <location>
        <begin position="268"/>
        <end position="277"/>
    </location>
</feature>
<dbReference type="PROSITE" id="PS50010">
    <property type="entry name" value="DH_2"/>
    <property type="match status" value="1"/>
</dbReference>
<feature type="compositionally biased region" description="Polar residues" evidence="1">
    <location>
        <begin position="1009"/>
        <end position="1021"/>
    </location>
</feature>
<name>A0A1Y1U8S1_9TREE</name>
<feature type="compositionally biased region" description="Low complexity" evidence="1">
    <location>
        <begin position="239"/>
        <end position="252"/>
    </location>
</feature>
<feature type="region of interest" description="Disordered" evidence="1">
    <location>
        <begin position="239"/>
        <end position="258"/>
    </location>
</feature>
<protein>
    <recommendedName>
        <fullName evidence="2">DH domain-containing protein</fullName>
    </recommendedName>
</protein>
<evidence type="ECO:0000313" key="3">
    <source>
        <dbReference type="EMBL" id="ORX34423.1"/>
    </source>
</evidence>
<dbReference type="InParanoid" id="A0A1Y1U8S1"/>
<accession>A0A1Y1U8S1</accession>
<dbReference type="GO" id="GO:0005085">
    <property type="term" value="F:guanyl-nucleotide exchange factor activity"/>
    <property type="evidence" value="ECO:0007669"/>
    <property type="project" value="InterPro"/>
</dbReference>
<dbReference type="PANTHER" id="PTHR12673:SF159">
    <property type="entry name" value="LD03170P"/>
    <property type="match status" value="1"/>
</dbReference>
<dbReference type="InterPro" id="IPR051092">
    <property type="entry name" value="FYVE_RhoGEF_PH"/>
</dbReference>
<evidence type="ECO:0000313" key="4">
    <source>
        <dbReference type="Proteomes" id="UP000193218"/>
    </source>
</evidence>
<feature type="compositionally biased region" description="Low complexity" evidence="1">
    <location>
        <begin position="78"/>
        <end position="99"/>
    </location>
</feature>
<dbReference type="GO" id="GO:0005737">
    <property type="term" value="C:cytoplasm"/>
    <property type="evidence" value="ECO:0007669"/>
    <property type="project" value="TreeGrafter"/>
</dbReference>
<dbReference type="GeneID" id="33560681"/>
<feature type="compositionally biased region" description="Low complexity" evidence="1">
    <location>
        <begin position="746"/>
        <end position="763"/>
    </location>
</feature>
<feature type="compositionally biased region" description="Polar residues" evidence="1">
    <location>
        <begin position="735"/>
        <end position="745"/>
    </location>
</feature>
<feature type="region of interest" description="Disordered" evidence="1">
    <location>
        <begin position="784"/>
        <end position="874"/>
    </location>
</feature>
<dbReference type="SMART" id="SM00325">
    <property type="entry name" value="RhoGEF"/>
    <property type="match status" value="1"/>
</dbReference>
<dbReference type="CDD" id="cd00160">
    <property type="entry name" value="RhoGEF"/>
    <property type="match status" value="1"/>
</dbReference>
<feature type="compositionally biased region" description="Polar residues" evidence="1">
    <location>
        <begin position="820"/>
        <end position="830"/>
    </location>
</feature>
<dbReference type="Pfam" id="PF00621">
    <property type="entry name" value="RhoGEF"/>
    <property type="match status" value="1"/>
</dbReference>
<dbReference type="EMBL" id="NBSH01000014">
    <property type="protein sequence ID" value="ORX34423.1"/>
    <property type="molecule type" value="Genomic_DNA"/>
</dbReference>
<dbReference type="Proteomes" id="UP000193218">
    <property type="component" value="Unassembled WGS sequence"/>
</dbReference>
<feature type="region of interest" description="Disordered" evidence="1">
    <location>
        <begin position="731"/>
        <end position="763"/>
    </location>
</feature>
<feature type="compositionally biased region" description="Low complexity" evidence="1">
    <location>
        <begin position="831"/>
        <end position="871"/>
    </location>
</feature>
<dbReference type="Gene3D" id="1.20.900.10">
    <property type="entry name" value="Dbl homology (DH) domain"/>
    <property type="match status" value="1"/>
</dbReference>
<gene>
    <name evidence="3" type="ORF">BD324DRAFT_657779</name>
</gene>
<feature type="compositionally biased region" description="Polar residues" evidence="1">
    <location>
        <begin position="21"/>
        <end position="34"/>
    </location>
</feature>
<feature type="region of interest" description="Disordered" evidence="1">
    <location>
        <begin position="1"/>
        <end position="109"/>
    </location>
</feature>
<dbReference type="SUPFAM" id="SSF48065">
    <property type="entry name" value="DBL homology domain (DH-domain)"/>
    <property type="match status" value="1"/>
</dbReference>
<dbReference type="PANTHER" id="PTHR12673">
    <property type="entry name" value="FACIOGENITAL DYSPLASIA PROTEIN"/>
    <property type="match status" value="1"/>
</dbReference>
<dbReference type="STRING" id="4999.A0A1Y1U8S1"/>
<keyword evidence="4" id="KW-1185">Reference proteome</keyword>
<dbReference type="InterPro" id="IPR035899">
    <property type="entry name" value="DBL_dom_sf"/>
</dbReference>
<evidence type="ECO:0000259" key="2">
    <source>
        <dbReference type="PROSITE" id="PS50010"/>
    </source>
</evidence>
<feature type="region of interest" description="Disordered" evidence="1">
    <location>
        <begin position="268"/>
        <end position="290"/>
    </location>
</feature>
<sequence length="1044" mass="113556">MPSMSSPPPPPPPPPPMASTRALSSRSPEMTRSTPPIPFALPSSYRVQSPRQRPLALASLAPSPISRPRTSAPILNRSPSVTSTSSSSSGSTYSQQVYTPPLTSSVARSKKDRLLPAIPLNIDKQQSQSPDNSHIDFHAVAKELVGSIAVASLPSPISPCNRLSSRRQVNQHLPLSPLPSPTPRRESRQSPLEAVFDPSTPPPTRPRRRRASVTESTFRAETATPVPVDFLVPRPPYARAASPASTSTTNSTITEVSTPKVRRIPDQPAPLPPPPASCGPTFPDRSTTEDRDRDITITPIAKKRDSTQRRLSALRGLVANLDFNQHWSFAGQSEEATPNDQVETIFWACGGDPPFELNHSGSECDSEIEESPNQRLKMSPPLTSPVHMGTPPPPPPSFSPHDGMNITTPSRPLPRRLPSSTPPRRPRLFRSSSDLHAKTPDPPRPASRQRREFTGVASSGYSKSLERSSSPEELATPLSTWRSCLSSDRIHDQLLAQNGTMEIKRQEIMWEMCETEKAFVKSMKTVLRLFATPLKTPQGKWIDGISDKISELFDLLECVVQAHSIIASQQRDLRRANQVLDVRTFVGIFKSWVDRLTVHEWYLVRFEAVVQTVEDNVRDSDSVFGEFVRMQMKEEVLGSMSLGSMLLKPVQRLTKYPLFLKRLLDVTPHSHPCQSDILSLLSRTEHIILHLQAAKARKDDLDHLEVLESKLAGLPVGFRLAVPGRKLLGHGQVVRRTQGSSPSPVSRSRAGSIHSSRGSISSTISSSISPWDFIAHGGPAGGGTRISNFSTTSSLSSYNPPSRSNSLVRDVPMTSPRGPLTTQHGPTVTRSPSTASASSASCSVTDWRPSTPSSMKSPSSLPSSTSSLSGSSRKRSAEDQVVMLIFDDLVLVGHTIHERGLFSHAKKKKDDKVLKLLGEAEGGIGKVVDVRDWTGWQGHASLFTLSLSAPCDPENPMTFAYSIPSNPTPLSKLKTDRQGTTNNAGNLFGPPITSLGGIITTLCQATHSDPTGTLTSSTSGNALDHGTDEEDIDSMGVLTEYLAE</sequence>